<keyword evidence="2" id="KW-1185">Reference proteome</keyword>
<sequence>MRRWLAGVSGEHLSWLRRRGVDYAVHLDPQVLVDESYHPGELAQALSALAAAAAAWRRRFTSTVEVWTLIGVFTAGRLLTPV</sequence>
<dbReference type="EMBL" id="JBEXRX010000341">
    <property type="protein sequence ID" value="MEU0157143.1"/>
    <property type="molecule type" value="Genomic_DNA"/>
</dbReference>
<proteinExistence type="predicted"/>
<evidence type="ECO:0000313" key="1">
    <source>
        <dbReference type="EMBL" id="MEU0157143.1"/>
    </source>
</evidence>
<accession>A0ABV2VWI4</accession>
<evidence type="ECO:0000313" key="2">
    <source>
        <dbReference type="Proteomes" id="UP001550348"/>
    </source>
</evidence>
<protein>
    <submittedName>
        <fullName evidence="1">Uncharacterized protein</fullName>
    </submittedName>
</protein>
<gene>
    <name evidence="1" type="ORF">ABZ071_35915</name>
</gene>
<reference evidence="1 2" key="1">
    <citation type="submission" date="2024-06" db="EMBL/GenBank/DDBJ databases">
        <title>The Natural Products Discovery Center: Release of the First 8490 Sequenced Strains for Exploring Actinobacteria Biosynthetic Diversity.</title>
        <authorList>
            <person name="Kalkreuter E."/>
            <person name="Kautsar S.A."/>
            <person name="Yang D."/>
            <person name="Bader C.D."/>
            <person name="Teijaro C.N."/>
            <person name="Fluegel L."/>
            <person name="Davis C.M."/>
            <person name="Simpson J.R."/>
            <person name="Lauterbach L."/>
            <person name="Steele A.D."/>
            <person name="Gui C."/>
            <person name="Meng S."/>
            <person name="Li G."/>
            <person name="Viehrig K."/>
            <person name="Ye F."/>
            <person name="Su P."/>
            <person name="Kiefer A.F."/>
            <person name="Nichols A."/>
            <person name="Cepeda A.J."/>
            <person name="Yan W."/>
            <person name="Fan B."/>
            <person name="Jiang Y."/>
            <person name="Adhikari A."/>
            <person name="Zheng C.-J."/>
            <person name="Schuster L."/>
            <person name="Cowan T.M."/>
            <person name="Smanski M.J."/>
            <person name="Chevrette M.G."/>
            <person name="De Carvalho L.P.S."/>
            <person name="Shen B."/>
        </authorList>
    </citation>
    <scope>NUCLEOTIDE SEQUENCE [LARGE SCALE GENOMIC DNA]</scope>
    <source>
        <strain evidence="1 2">NPDC006286</strain>
    </source>
</reference>
<dbReference type="Proteomes" id="UP001550348">
    <property type="component" value="Unassembled WGS sequence"/>
</dbReference>
<name>A0ABV2VWI4_9ACTN</name>
<dbReference type="RefSeq" id="WP_355668604.1">
    <property type="nucleotide sequence ID" value="NZ_JBEXRX010000341.1"/>
</dbReference>
<comment type="caution">
    <text evidence="1">The sequence shown here is derived from an EMBL/GenBank/DDBJ whole genome shotgun (WGS) entry which is preliminary data.</text>
</comment>
<organism evidence="1 2">
    <name type="scientific">Micromonospora fulviviridis</name>
    <dbReference type="NCBI Taxonomy" id="47860"/>
    <lineage>
        <taxon>Bacteria</taxon>
        <taxon>Bacillati</taxon>
        <taxon>Actinomycetota</taxon>
        <taxon>Actinomycetes</taxon>
        <taxon>Micromonosporales</taxon>
        <taxon>Micromonosporaceae</taxon>
        <taxon>Micromonospora</taxon>
    </lineage>
</organism>